<feature type="transmembrane region" description="Helical" evidence="15">
    <location>
        <begin position="51"/>
        <end position="69"/>
    </location>
</feature>
<dbReference type="Pfam" id="PF08022">
    <property type="entry name" value="FAD_binding_8"/>
    <property type="match status" value="1"/>
</dbReference>
<name>A0AAE0DGI6_9LECA</name>
<dbReference type="PROSITE" id="PS51384">
    <property type="entry name" value="FAD_FR"/>
    <property type="match status" value="1"/>
</dbReference>
<feature type="domain" description="FAD-binding FR-type" evidence="16">
    <location>
        <begin position="302"/>
        <end position="435"/>
    </location>
</feature>
<dbReference type="Gene3D" id="3.40.50.80">
    <property type="entry name" value="Nucleotide-binding domain of ferredoxin-NADP reductase (FNR) module"/>
    <property type="match status" value="1"/>
</dbReference>
<dbReference type="GO" id="GO:0052851">
    <property type="term" value="F:ferric-chelate reductase (NADPH) activity"/>
    <property type="evidence" value="ECO:0007669"/>
    <property type="project" value="UniProtKB-EC"/>
</dbReference>
<dbReference type="Proteomes" id="UP001276659">
    <property type="component" value="Unassembled WGS sequence"/>
</dbReference>
<comment type="catalytic activity">
    <reaction evidence="13">
        <text>2 a Fe(II)-siderophore + NADP(+) + H(+) = 2 a Fe(III)-siderophore + NADPH</text>
        <dbReference type="Rhea" id="RHEA:28795"/>
        <dbReference type="Rhea" id="RHEA-COMP:11342"/>
        <dbReference type="Rhea" id="RHEA-COMP:11344"/>
        <dbReference type="ChEBI" id="CHEBI:15378"/>
        <dbReference type="ChEBI" id="CHEBI:29033"/>
        <dbReference type="ChEBI" id="CHEBI:29034"/>
        <dbReference type="ChEBI" id="CHEBI:57783"/>
        <dbReference type="ChEBI" id="CHEBI:58349"/>
        <dbReference type="EC" id="1.16.1.9"/>
    </reaction>
</comment>
<dbReference type="GO" id="GO:0006879">
    <property type="term" value="P:intracellular iron ion homeostasis"/>
    <property type="evidence" value="ECO:0007669"/>
    <property type="project" value="TreeGrafter"/>
</dbReference>
<evidence type="ECO:0000256" key="10">
    <source>
        <dbReference type="ARBA" id="ARBA00023065"/>
    </source>
</evidence>
<feature type="transmembrane region" description="Helical" evidence="15">
    <location>
        <begin position="160"/>
        <end position="181"/>
    </location>
</feature>
<feature type="transmembrane region" description="Helical" evidence="15">
    <location>
        <begin position="202"/>
        <end position="222"/>
    </location>
</feature>
<sequence length="672" mass="73241">MDSMEMGDDSSSMPLNDTGVDFSNMTQKMDFLGQILDDTDFQVIGNAFARYFWYGIVVVISIAAGFNIIQKTTLRMRVRAAAAKSPYPAKPSNVFTKSVATVTSIFREASYMQITPTRQAFWVKIPPLGTISLLLAYLGFVLALVFINNDVPGAQHYTALGLRAAWLAIAQVPLLILLAGKNNLIGFVTGVSYERLNVLHRWVSRMLLLLATLHLGYQNYGWNKYGLMQMEWSTDTCPPTGIAAYAILLWINLSTLAPLRNLSYEFFVVQHLLTFFGLIIAIMIHLPSTALYSRVYIYIPIVLYFLDRVVRTSRYAYNNTSPGHATLKALDGGVTKIRVPVKHAKKWRPGAHVLLSIPRLGVGQSHPATIASIPSSHNGDLVFILKGHKGFTNRLMKSASSSTASLLLKTKQEADTPQHTHIALIDGPYGGSQADFAAFDSVCLIAGSIGVTFTLALLLDLAHRASSQRLPVRRLEFVWIVKSTSWTSWVSDELSSAFKDLQAAGIEVAIKVFVTCDDAFTELSNTARKSECQCDKSLGPCCCVRDADAAKDDAIRSESETSTTGVTSNEKSGAAEITSLSSSSPSIGAPCCSNKGRNLSSIAAFKSGRPPIYELLWQLLDQAQGETGVATCGPLSLNATVRNAVAKISDERAVHKGTGNQGIYLHAEGFCW</sequence>
<dbReference type="InterPro" id="IPR013130">
    <property type="entry name" value="Fe3_Rdtase_TM_dom"/>
</dbReference>
<evidence type="ECO:0000256" key="8">
    <source>
        <dbReference type="ARBA" id="ARBA00022989"/>
    </source>
</evidence>
<evidence type="ECO:0000256" key="4">
    <source>
        <dbReference type="ARBA" id="ARBA00022448"/>
    </source>
</evidence>
<dbReference type="InterPro" id="IPR017927">
    <property type="entry name" value="FAD-bd_FR_type"/>
</dbReference>
<dbReference type="GO" id="GO:0006826">
    <property type="term" value="P:iron ion transport"/>
    <property type="evidence" value="ECO:0007669"/>
    <property type="project" value="UniProtKB-ARBA"/>
</dbReference>
<evidence type="ECO:0000256" key="11">
    <source>
        <dbReference type="ARBA" id="ARBA00023136"/>
    </source>
</evidence>
<evidence type="ECO:0000256" key="13">
    <source>
        <dbReference type="ARBA" id="ARBA00048483"/>
    </source>
</evidence>
<keyword evidence="7" id="KW-0249">Electron transport</keyword>
<proteinExistence type="inferred from homology"/>
<reference evidence="17" key="1">
    <citation type="submission" date="2022-11" db="EMBL/GenBank/DDBJ databases">
        <title>Chromosomal genome sequence assembly and mating type (MAT) locus characterization of the leprose asexual lichenized fungus Lepraria neglecta (Nyl.) Erichsen.</title>
        <authorList>
            <person name="Allen J.L."/>
            <person name="Pfeffer B."/>
        </authorList>
    </citation>
    <scope>NUCLEOTIDE SEQUENCE</scope>
    <source>
        <strain evidence="17">Allen 5258</strain>
    </source>
</reference>
<evidence type="ECO:0000256" key="6">
    <source>
        <dbReference type="ARBA" id="ARBA00022692"/>
    </source>
</evidence>
<dbReference type="SFLD" id="SFLDS00052">
    <property type="entry name" value="Ferric_Reductase_Domain"/>
    <property type="match status" value="1"/>
</dbReference>
<keyword evidence="6 15" id="KW-0812">Transmembrane</keyword>
<dbReference type="InterPro" id="IPR017938">
    <property type="entry name" value="Riboflavin_synthase-like_b-brl"/>
</dbReference>
<dbReference type="GO" id="GO:0015677">
    <property type="term" value="P:copper ion import"/>
    <property type="evidence" value="ECO:0007669"/>
    <property type="project" value="TreeGrafter"/>
</dbReference>
<evidence type="ECO:0000256" key="7">
    <source>
        <dbReference type="ARBA" id="ARBA00022982"/>
    </source>
</evidence>
<organism evidence="17 18">
    <name type="scientific">Lepraria neglecta</name>
    <dbReference type="NCBI Taxonomy" id="209136"/>
    <lineage>
        <taxon>Eukaryota</taxon>
        <taxon>Fungi</taxon>
        <taxon>Dikarya</taxon>
        <taxon>Ascomycota</taxon>
        <taxon>Pezizomycotina</taxon>
        <taxon>Lecanoromycetes</taxon>
        <taxon>OSLEUM clade</taxon>
        <taxon>Lecanoromycetidae</taxon>
        <taxon>Lecanorales</taxon>
        <taxon>Lecanorineae</taxon>
        <taxon>Stereocaulaceae</taxon>
        <taxon>Lepraria</taxon>
    </lineage>
</organism>
<feature type="transmembrane region" description="Helical" evidence="15">
    <location>
        <begin position="128"/>
        <end position="148"/>
    </location>
</feature>
<evidence type="ECO:0000256" key="15">
    <source>
        <dbReference type="SAM" id="Phobius"/>
    </source>
</evidence>
<dbReference type="InterPro" id="IPR013112">
    <property type="entry name" value="FAD-bd_8"/>
</dbReference>
<dbReference type="Pfam" id="PF01794">
    <property type="entry name" value="Ferric_reduct"/>
    <property type="match status" value="1"/>
</dbReference>
<dbReference type="EC" id="1.16.1.9" evidence="3"/>
<keyword evidence="9" id="KW-0560">Oxidoreductase</keyword>
<dbReference type="SFLD" id="SFLDG01168">
    <property type="entry name" value="Ferric_reductase_subgroup_(FRE"/>
    <property type="match status" value="1"/>
</dbReference>
<dbReference type="SUPFAM" id="SSF52343">
    <property type="entry name" value="Ferredoxin reductase-like, C-terminal NADP-linked domain"/>
    <property type="match status" value="1"/>
</dbReference>
<dbReference type="PANTHER" id="PTHR32361">
    <property type="entry name" value="FERRIC/CUPRIC REDUCTASE TRANSMEMBRANE COMPONENT"/>
    <property type="match status" value="1"/>
</dbReference>
<protein>
    <recommendedName>
        <fullName evidence="3">ferric-chelate reductase (NADPH)</fullName>
        <ecNumber evidence="3">1.16.1.9</ecNumber>
    </recommendedName>
</protein>
<dbReference type="GO" id="GO:0005886">
    <property type="term" value="C:plasma membrane"/>
    <property type="evidence" value="ECO:0007669"/>
    <property type="project" value="UniProtKB-SubCell"/>
</dbReference>
<dbReference type="EMBL" id="JASNWA010000010">
    <property type="protein sequence ID" value="KAK3168729.1"/>
    <property type="molecule type" value="Genomic_DNA"/>
</dbReference>
<dbReference type="InterPro" id="IPR013121">
    <property type="entry name" value="Fe_red_NAD-bd_6"/>
</dbReference>
<evidence type="ECO:0000256" key="14">
    <source>
        <dbReference type="SAM" id="MobiDB-lite"/>
    </source>
</evidence>
<evidence type="ECO:0000256" key="3">
    <source>
        <dbReference type="ARBA" id="ARBA00012668"/>
    </source>
</evidence>
<accession>A0AAE0DGI6</accession>
<evidence type="ECO:0000259" key="16">
    <source>
        <dbReference type="PROSITE" id="PS51384"/>
    </source>
</evidence>
<dbReference type="InterPro" id="IPR039261">
    <property type="entry name" value="FNR_nucleotide-bd"/>
</dbReference>
<dbReference type="SUPFAM" id="SSF63380">
    <property type="entry name" value="Riboflavin synthase domain-like"/>
    <property type="match status" value="1"/>
</dbReference>
<dbReference type="PANTHER" id="PTHR32361:SF9">
    <property type="entry name" value="FERRIC REDUCTASE TRANSMEMBRANE COMPONENT 3-RELATED"/>
    <property type="match status" value="1"/>
</dbReference>
<dbReference type="InterPro" id="IPR051410">
    <property type="entry name" value="Ferric/Cupric_Reductase"/>
</dbReference>
<dbReference type="CDD" id="cd06186">
    <property type="entry name" value="NOX_Duox_like_FAD_NADP"/>
    <property type="match status" value="1"/>
</dbReference>
<evidence type="ECO:0000256" key="9">
    <source>
        <dbReference type="ARBA" id="ARBA00023002"/>
    </source>
</evidence>
<gene>
    <name evidence="17" type="ORF">OEA41_005177</name>
</gene>
<keyword evidence="10" id="KW-0406">Ion transport</keyword>
<keyword evidence="11 15" id="KW-0472">Membrane</keyword>
<keyword evidence="18" id="KW-1185">Reference proteome</keyword>
<keyword evidence="12" id="KW-0325">Glycoprotein</keyword>
<evidence type="ECO:0000313" key="18">
    <source>
        <dbReference type="Proteomes" id="UP001276659"/>
    </source>
</evidence>
<evidence type="ECO:0000256" key="2">
    <source>
        <dbReference type="ARBA" id="ARBA00006278"/>
    </source>
</evidence>
<dbReference type="AlphaFoldDB" id="A0AAE0DGI6"/>
<comment type="caution">
    <text evidence="17">The sequence shown here is derived from an EMBL/GenBank/DDBJ whole genome shotgun (WGS) entry which is preliminary data.</text>
</comment>
<feature type="transmembrane region" description="Helical" evidence="15">
    <location>
        <begin position="242"/>
        <end position="259"/>
    </location>
</feature>
<evidence type="ECO:0000256" key="12">
    <source>
        <dbReference type="ARBA" id="ARBA00023180"/>
    </source>
</evidence>
<feature type="transmembrane region" description="Helical" evidence="15">
    <location>
        <begin position="266"/>
        <end position="284"/>
    </location>
</feature>
<evidence type="ECO:0000313" key="17">
    <source>
        <dbReference type="EMBL" id="KAK3168729.1"/>
    </source>
</evidence>
<dbReference type="Pfam" id="PF08030">
    <property type="entry name" value="NAD_binding_6"/>
    <property type="match status" value="1"/>
</dbReference>
<evidence type="ECO:0000256" key="5">
    <source>
        <dbReference type="ARBA" id="ARBA00022475"/>
    </source>
</evidence>
<feature type="compositionally biased region" description="Low complexity" evidence="14">
    <location>
        <begin position="560"/>
        <end position="588"/>
    </location>
</feature>
<evidence type="ECO:0000256" key="1">
    <source>
        <dbReference type="ARBA" id="ARBA00004651"/>
    </source>
</evidence>
<comment type="subcellular location">
    <subcellularLocation>
        <location evidence="1">Cell membrane</location>
        <topology evidence="1">Multi-pass membrane protein</topology>
    </subcellularLocation>
</comment>
<feature type="region of interest" description="Disordered" evidence="14">
    <location>
        <begin position="554"/>
        <end position="588"/>
    </location>
</feature>
<keyword evidence="8 15" id="KW-1133">Transmembrane helix</keyword>
<keyword evidence="5" id="KW-1003">Cell membrane</keyword>
<comment type="similarity">
    <text evidence="2">Belongs to the ferric reductase (FRE) family.</text>
</comment>
<keyword evidence="4" id="KW-0813">Transport</keyword>